<accession>A0AAW2IJF4</accession>
<dbReference type="EMBL" id="JACGWK010001829">
    <property type="protein sequence ID" value="KAL0282304.1"/>
    <property type="molecule type" value="Genomic_DNA"/>
</dbReference>
<dbReference type="AlphaFoldDB" id="A0AAW2IJF4"/>
<reference evidence="3" key="2">
    <citation type="journal article" date="2024" name="Plant">
        <title>Genomic evolution and insights into agronomic trait innovations of Sesamum species.</title>
        <authorList>
            <person name="Miao H."/>
            <person name="Wang L."/>
            <person name="Qu L."/>
            <person name="Liu H."/>
            <person name="Sun Y."/>
            <person name="Le M."/>
            <person name="Wang Q."/>
            <person name="Wei S."/>
            <person name="Zheng Y."/>
            <person name="Lin W."/>
            <person name="Duan Y."/>
            <person name="Cao H."/>
            <person name="Xiong S."/>
            <person name="Wang X."/>
            <person name="Wei L."/>
            <person name="Li C."/>
            <person name="Ma Q."/>
            <person name="Ju M."/>
            <person name="Zhao R."/>
            <person name="Li G."/>
            <person name="Mu C."/>
            <person name="Tian Q."/>
            <person name="Mei H."/>
            <person name="Zhang T."/>
            <person name="Gao T."/>
            <person name="Zhang H."/>
        </authorList>
    </citation>
    <scope>NUCLEOTIDE SEQUENCE</scope>
    <source>
        <strain evidence="3">G01</strain>
    </source>
</reference>
<dbReference type="InterPro" id="IPR050951">
    <property type="entry name" value="Retrovirus_Pol_polyprotein"/>
</dbReference>
<evidence type="ECO:0000259" key="2">
    <source>
        <dbReference type="Pfam" id="PF17919"/>
    </source>
</evidence>
<dbReference type="SUPFAM" id="SSF56672">
    <property type="entry name" value="DNA/RNA polymerases"/>
    <property type="match status" value="1"/>
</dbReference>
<dbReference type="GO" id="GO:0003824">
    <property type="term" value="F:catalytic activity"/>
    <property type="evidence" value="ECO:0007669"/>
    <property type="project" value="UniProtKB-KW"/>
</dbReference>
<evidence type="ECO:0000313" key="3">
    <source>
        <dbReference type="EMBL" id="KAL0282304.1"/>
    </source>
</evidence>
<sequence>MEEHEQHLRIVLQVLKEKELYAKLSKCEFWIYKVVFLGQEIAGYYRRFVEGFSIIAGPLTKLLRKGVVFQWTEQCQRSFDELKKRLTSTPILVLLSGSGGYVVYTDASKHGLGCVLMQHGKVIAYASRKANVVADVLSRKSSGTLANLGSHNLTLLLEMRSMNTKLEVDQMVGLLAALQLKPDFVDQIKGAQTRDPFLLRCWRE</sequence>
<dbReference type="Pfam" id="PF17919">
    <property type="entry name" value="RT_RNaseH_2"/>
    <property type="match status" value="1"/>
</dbReference>
<dbReference type="PANTHER" id="PTHR37984:SF5">
    <property type="entry name" value="PROTEIN NYNRIN-LIKE"/>
    <property type="match status" value="1"/>
</dbReference>
<keyword evidence="1" id="KW-0511">Multifunctional enzyme</keyword>
<dbReference type="PANTHER" id="PTHR37984">
    <property type="entry name" value="PROTEIN CBG26694"/>
    <property type="match status" value="1"/>
</dbReference>
<gene>
    <name evidence="3" type="ORF">Sangu_2486600</name>
</gene>
<dbReference type="Gene3D" id="3.30.70.270">
    <property type="match status" value="2"/>
</dbReference>
<dbReference type="InterPro" id="IPR043502">
    <property type="entry name" value="DNA/RNA_pol_sf"/>
</dbReference>
<evidence type="ECO:0000256" key="1">
    <source>
        <dbReference type="ARBA" id="ARBA00023268"/>
    </source>
</evidence>
<dbReference type="InterPro" id="IPR043128">
    <property type="entry name" value="Rev_trsase/Diguanyl_cyclase"/>
</dbReference>
<feature type="domain" description="Reverse transcriptase/retrotransposon-derived protein RNase H-like" evidence="2">
    <location>
        <begin position="71"/>
        <end position="131"/>
    </location>
</feature>
<reference evidence="3" key="1">
    <citation type="submission" date="2020-06" db="EMBL/GenBank/DDBJ databases">
        <authorList>
            <person name="Li T."/>
            <person name="Hu X."/>
            <person name="Zhang T."/>
            <person name="Song X."/>
            <person name="Zhang H."/>
            <person name="Dai N."/>
            <person name="Sheng W."/>
            <person name="Hou X."/>
            <person name="Wei L."/>
        </authorList>
    </citation>
    <scope>NUCLEOTIDE SEQUENCE</scope>
    <source>
        <strain evidence="3">G01</strain>
        <tissue evidence="3">Leaf</tissue>
    </source>
</reference>
<dbReference type="InterPro" id="IPR041577">
    <property type="entry name" value="RT_RNaseH_2"/>
</dbReference>
<comment type="caution">
    <text evidence="3">The sequence shown here is derived from an EMBL/GenBank/DDBJ whole genome shotgun (WGS) entry which is preliminary data.</text>
</comment>
<proteinExistence type="predicted"/>
<name>A0AAW2IJF4_9LAMI</name>
<protein>
    <submittedName>
        <fullName evidence="3">Retrovirus-related Pol polyprotein from transposon</fullName>
    </submittedName>
</protein>
<organism evidence="3">
    <name type="scientific">Sesamum angustifolium</name>
    <dbReference type="NCBI Taxonomy" id="2727405"/>
    <lineage>
        <taxon>Eukaryota</taxon>
        <taxon>Viridiplantae</taxon>
        <taxon>Streptophyta</taxon>
        <taxon>Embryophyta</taxon>
        <taxon>Tracheophyta</taxon>
        <taxon>Spermatophyta</taxon>
        <taxon>Magnoliopsida</taxon>
        <taxon>eudicotyledons</taxon>
        <taxon>Gunneridae</taxon>
        <taxon>Pentapetalae</taxon>
        <taxon>asterids</taxon>
        <taxon>lamiids</taxon>
        <taxon>Lamiales</taxon>
        <taxon>Pedaliaceae</taxon>
        <taxon>Sesamum</taxon>
    </lineage>
</organism>